<dbReference type="Proteomes" id="UP000275846">
    <property type="component" value="Unassembled WGS sequence"/>
</dbReference>
<evidence type="ECO:0000313" key="1">
    <source>
        <dbReference type="EMBL" id="VDM06394.1"/>
    </source>
</evidence>
<name>A0A183TU61_SCHSO</name>
<reference evidence="3" key="1">
    <citation type="submission" date="2016-06" db="UniProtKB">
        <authorList>
            <consortium name="WormBaseParasite"/>
        </authorList>
    </citation>
    <scope>IDENTIFICATION</scope>
</reference>
<keyword evidence="2" id="KW-1185">Reference proteome</keyword>
<proteinExistence type="predicted"/>
<protein>
    <submittedName>
        <fullName evidence="3">Major capsid protein</fullName>
    </submittedName>
</protein>
<accession>A0A183TU61</accession>
<sequence>MLQQQLELIDSLIVKLSNSSIGQSSATGGSQSLEHTVGSITEYLNDTQAQIAFDSSYISLKDMLSVELATQDDAWKILPIPKYTSEDIFNQGKGVIVYVTCKVPALSGVHIPLRGVERLSVNISANCTRSLTLSVAYSLLYQTFDKDFILLTELCKAIEKKDALIVGVF</sequence>
<reference evidence="1 2" key="2">
    <citation type="submission" date="2018-11" db="EMBL/GenBank/DDBJ databases">
        <authorList>
            <consortium name="Pathogen Informatics"/>
        </authorList>
    </citation>
    <scope>NUCLEOTIDE SEQUENCE [LARGE SCALE GENOMIC DNA]</scope>
    <source>
        <strain evidence="1 2">NST_G2</strain>
    </source>
</reference>
<dbReference type="WBParaSite" id="SSLN_0002075101-mRNA-1">
    <property type="protein sequence ID" value="SSLN_0002075101-mRNA-1"/>
    <property type="gene ID" value="SSLN_0002075101"/>
</dbReference>
<organism evidence="3">
    <name type="scientific">Schistocephalus solidus</name>
    <name type="common">Tapeworm</name>
    <dbReference type="NCBI Taxonomy" id="70667"/>
    <lineage>
        <taxon>Eukaryota</taxon>
        <taxon>Metazoa</taxon>
        <taxon>Spiralia</taxon>
        <taxon>Lophotrochozoa</taxon>
        <taxon>Platyhelminthes</taxon>
        <taxon>Cestoda</taxon>
        <taxon>Eucestoda</taxon>
        <taxon>Diphyllobothriidea</taxon>
        <taxon>Diphyllobothriidae</taxon>
        <taxon>Schistocephalus</taxon>
    </lineage>
</organism>
<evidence type="ECO:0000313" key="3">
    <source>
        <dbReference type="WBParaSite" id="SSLN_0002075101-mRNA-1"/>
    </source>
</evidence>
<dbReference type="AlphaFoldDB" id="A0A183TU61"/>
<gene>
    <name evidence="1" type="ORF">SSLN_LOCUS20008</name>
</gene>
<dbReference type="EMBL" id="UYSU01051417">
    <property type="protein sequence ID" value="VDM06394.1"/>
    <property type="molecule type" value="Genomic_DNA"/>
</dbReference>
<evidence type="ECO:0000313" key="2">
    <source>
        <dbReference type="Proteomes" id="UP000275846"/>
    </source>
</evidence>